<evidence type="ECO:0000313" key="3">
    <source>
        <dbReference type="Proteomes" id="UP000053766"/>
    </source>
</evidence>
<gene>
    <name evidence="2" type="ORF">DICVIV_08692</name>
</gene>
<accession>A0A0D8XSD2</accession>
<proteinExistence type="predicted"/>
<sequence length="99" mass="11498">MIWEIFSFGQLPFYKHQNDSLRLLIVRKKAVLPTCLSHIPSDINELRIRCMDPDPEKRPDFFQIEDIISKMDGVIKPQSPSIFSKVFTLISDYISGRVS</sequence>
<dbReference type="InterPro" id="IPR011009">
    <property type="entry name" value="Kinase-like_dom_sf"/>
</dbReference>
<reference evidence="3" key="2">
    <citation type="journal article" date="2016" name="Sci. Rep.">
        <title>Dictyocaulus viviparus genome, variome and transcriptome elucidate lungworm biology and support future intervention.</title>
        <authorList>
            <person name="McNulty S.N."/>
            <person name="Strube C."/>
            <person name="Rosa B.A."/>
            <person name="Martin J.C."/>
            <person name="Tyagi R."/>
            <person name="Choi Y.J."/>
            <person name="Wang Q."/>
            <person name="Hallsworth Pepin K."/>
            <person name="Zhang X."/>
            <person name="Ozersky P."/>
            <person name="Wilson R.K."/>
            <person name="Sternberg P.W."/>
            <person name="Gasser R.B."/>
            <person name="Mitreva M."/>
        </authorList>
    </citation>
    <scope>NUCLEOTIDE SEQUENCE [LARGE SCALE GENOMIC DNA]</scope>
    <source>
        <strain evidence="3">HannoverDv2000</strain>
    </source>
</reference>
<dbReference type="Pfam" id="PF07714">
    <property type="entry name" value="PK_Tyr_Ser-Thr"/>
    <property type="match status" value="1"/>
</dbReference>
<dbReference type="OrthoDB" id="546826at2759"/>
<dbReference type="Proteomes" id="UP000053766">
    <property type="component" value="Unassembled WGS sequence"/>
</dbReference>
<keyword evidence="3" id="KW-1185">Reference proteome</keyword>
<dbReference type="EMBL" id="KN716417">
    <property type="protein sequence ID" value="KJH45276.1"/>
    <property type="molecule type" value="Genomic_DNA"/>
</dbReference>
<evidence type="ECO:0000259" key="1">
    <source>
        <dbReference type="Pfam" id="PF07714"/>
    </source>
</evidence>
<dbReference type="AlphaFoldDB" id="A0A0D8XSD2"/>
<evidence type="ECO:0000313" key="2">
    <source>
        <dbReference type="EMBL" id="KJH45276.1"/>
    </source>
</evidence>
<name>A0A0D8XSD2_DICVI</name>
<dbReference type="STRING" id="29172.A0A0D8XSD2"/>
<dbReference type="SUPFAM" id="SSF56112">
    <property type="entry name" value="Protein kinase-like (PK-like)"/>
    <property type="match status" value="1"/>
</dbReference>
<protein>
    <recommendedName>
        <fullName evidence="1">Serine-threonine/tyrosine-protein kinase catalytic domain-containing protein</fullName>
    </recommendedName>
</protein>
<dbReference type="GO" id="GO:0004672">
    <property type="term" value="F:protein kinase activity"/>
    <property type="evidence" value="ECO:0007669"/>
    <property type="project" value="InterPro"/>
</dbReference>
<feature type="domain" description="Serine-threonine/tyrosine-protein kinase catalytic" evidence="1">
    <location>
        <begin position="1"/>
        <end position="66"/>
    </location>
</feature>
<organism evidence="2 3">
    <name type="scientific">Dictyocaulus viviparus</name>
    <name type="common">Bovine lungworm</name>
    <dbReference type="NCBI Taxonomy" id="29172"/>
    <lineage>
        <taxon>Eukaryota</taxon>
        <taxon>Metazoa</taxon>
        <taxon>Ecdysozoa</taxon>
        <taxon>Nematoda</taxon>
        <taxon>Chromadorea</taxon>
        <taxon>Rhabditida</taxon>
        <taxon>Rhabditina</taxon>
        <taxon>Rhabditomorpha</taxon>
        <taxon>Strongyloidea</taxon>
        <taxon>Metastrongylidae</taxon>
        <taxon>Dictyocaulus</taxon>
    </lineage>
</organism>
<dbReference type="InterPro" id="IPR001245">
    <property type="entry name" value="Ser-Thr/Tyr_kinase_cat_dom"/>
</dbReference>
<reference evidence="2 3" key="1">
    <citation type="submission" date="2013-11" db="EMBL/GenBank/DDBJ databases">
        <title>Draft genome of the bovine lungworm Dictyocaulus viviparus.</title>
        <authorList>
            <person name="Mitreva M."/>
        </authorList>
    </citation>
    <scope>NUCLEOTIDE SEQUENCE [LARGE SCALE GENOMIC DNA]</scope>
    <source>
        <strain evidence="2 3">HannoverDv2000</strain>
    </source>
</reference>
<dbReference type="Gene3D" id="1.10.510.10">
    <property type="entry name" value="Transferase(Phosphotransferase) domain 1"/>
    <property type="match status" value="1"/>
</dbReference>